<dbReference type="EMBL" id="AYKH01000034">
    <property type="protein sequence ID" value="ROO25339.1"/>
    <property type="molecule type" value="Genomic_DNA"/>
</dbReference>
<dbReference type="Pfam" id="PF09493">
    <property type="entry name" value="DUF2389"/>
    <property type="match status" value="1"/>
</dbReference>
<dbReference type="AlphaFoldDB" id="A0A423PI70"/>
<dbReference type="NCBIfam" id="TIGR02450">
    <property type="entry name" value="TIGR02450 family Trp-rich protein"/>
    <property type="match status" value="1"/>
</dbReference>
<evidence type="ECO:0000313" key="2">
    <source>
        <dbReference type="Proteomes" id="UP000283993"/>
    </source>
</evidence>
<comment type="caution">
    <text evidence="1">The sequence shown here is derived from an EMBL/GenBank/DDBJ whole genome shotgun (WGS) entry which is preliminary data.</text>
</comment>
<reference evidence="1 2" key="1">
    <citation type="submission" date="2013-10" db="EMBL/GenBank/DDBJ databases">
        <title>Salinisphaera orenii MK-B5 Genome Sequencing.</title>
        <authorList>
            <person name="Lai Q."/>
            <person name="Li C."/>
            <person name="Shao Z."/>
        </authorList>
    </citation>
    <scope>NUCLEOTIDE SEQUENCE [LARGE SCALE GENOMIC DNA]</scope>
    <source>
        <strain evidence="1 2">MK-B5</strain>
    </source>
</reference>
<dbReference type="RefSeq" id="WP_123631707.1">
    <property type="nucleotide sequence ID" value="NZ_AYKH01000034.1"/>
</dbReference>
<organism evidence="1 2">
    <name type="scientific">Salinisphaera orenii MK-B5</name>
    <dbReference type="NCBI Taxonomy" id="856730"/>
    <lineage>
        <taxon>Bacteria</taxon>
        <taxon>Pseudomonadati</taxon>
        <taxon>Pseudomonadota</taxon>
        <taxon>Gammaproteobacteria</taxon>
        <taxon>Salinisphaerales</taxon>
        <taxon>Salinisphaeraceae</taxon>
        <taxon>Salinisphaera</taxon>
    </lineage>
</organism>
<protein>
    <recommendedName>
        <fullName evidence="3">TIGR02450 family Trp-rich protein</fullName>
    </recommendedName>
</protein>
<dbReference type="Proteomes" id="UP000283993">
    <property type="component" value="Unassembled WGS sequence"/>
</dbReference>
<gene>
    <name evidence="1" type="ORF">SAOR_12350</name>
</gene>
<evidence type="ECO:0008006" key="3">
    <source>
        <dbReference type="Google" id="ProtNLM"/>
    </source>
</evidence>
<dbReference type="InterPro" id="IPR012663">
    <property type="entry name" value="CHP02450_Tryp"/>
</dbReference>
<evidence type="ECO:0000313" key="1">
    <source>
        <dbReference type="EMBL" id="ROO25339.1"/>
    </source>
</evidence>
<keyword evidence="2" id="KW-1185">Reference proteome</keyword>
<accession>A0A423PI70</accession>
<proteinExistence type="predicted"/>
<name>A0A423PI70_9GAMM</name>
<sequence>MNAINPNKLAHSKWTAVRPEHKEKHFIVTGLQRDEQDNVVTVVLQAVLTGREFTLAWRELKDQTVWRMGWK</sequence>